<dbReference type="EC" id="2.7.13.3" evidence="3"/>
<evidence type="ECO:0000313" key="15">
    <source>
        <dbReference type="Proteomes" id="UP000199169"/>
    </source>
</evidence>
<dbReference type="SMART" id="SM00388">
    <property type="entry name" value="HisKA"/>
    <property type="match status" value="1"/>
</dbReference>
<dbReference type="InterPro" id="IPR013727">
    <property type="entry name" value="2CSK_N"/>
</dbReference>
<keyword evidence="6 11" id="KW-0812">Transmembrane</keyword>
<dbReference type="CDD" id="cd06225">
    <property type="entry name" value="HAMP"/>
    <property type="match status" value="1"/>
</dbReference>
<dbReference type="InterPro" id="IPR005467">
    <property type="entry name" value="His_kinase_dom"/>
</dbReference>
<dbReference type="Pfam" id="PF00512">
    <property type="entry name" value="HisKA"/>
    <property type="match status" value="1"/>
</dbReference>
<dbReference type="PANTHER" id="PTHR45436">
    <property type="entry name" value="SENSOR HISTIDINE KINASE YKOH"/>
    <property type="match status" value="1"/>
</dbReference>
<dbReference type="InterPro" id="IPR003594">
    <property type="entry name" value="HATPase_dom"/>
</dbReference>
<dbReference type="InterPro" id="IPR003661">
    <property type="entry name" value="HisK_dim/P_dom"/>
</dbReference>
<evidence type="ECO:0000259" key="13">
    <source>
        <dbReference type="PROSITE" id="PS50885"/>
    </source>
</evidence>
<evidence type="ECO:0000256" key="11">
    <source>
        <dbReference type="SAM" id="Phobius"/>
    </source>
</evidence>
<accession>A0A1A8XVE2</accession>
<dbReference type="GO" id="GO:0000155">
    <property type="term" value="F:phosphorelay sensor kinase activity"/>
    <property type="evidence" value="ECO:0007669"/>
    <property type="project" value="InterPro"/>
</dbReference>
<dbReference type="PRINTS" id="PR00344">
    <property type="entry name" value="BCTRLSENSOR"/>
</dbReference>
<dbReference type="Pfam" id="PF02518">
    <property type="entry name" value="HATPase_c"/>
    <property type="match status" value="1"/>
</dbReference>
<dbReference type="STRING" id="1860102.ACCAA_660054"/>
<dbReference type="EMBL" id="FLQX01000145">
    <property type="protein sequence ID" value="SBT09000.1"/>
    <property type="molecule type" value="Genomic_DNA"/>
</dbReference>
<comment type="subcellular location">
    <subcellularLocation>
        <location evidence="2">Membrane</location>
    </subcellularLocation>
</comment>
<dbReference type="InterPro" id="IPR003660">
    <property type="entry name" value="HAMP_dom"/>
</dbReference>
<dbReference type="CDD" id="cd00075">
    <property type="entry name" value="HATPase"/>
    <property type="match status" value="1"/>
</dbReference>
<dbReference type="GO" id="GO:0005886">
    <property type="term" value="C:plasma membrane"/>
    <property type="evidence" value="ECO:0007669"/>
    <property type="project" value="TreeGrafter"/>
</dbReference>
<keyword evidence="4" id="KW-0597">Phosphoprotein</keyword>
<keyword evidence="9" id="KW-0902">Two-component regulatory system</keyword>
<evidence type="ECO:0000256" key="5">
    <source>
        <dbReference type="ARBA" id="ARBA00022679"/>
    </source>
</evidence>
<dbReference type="InterPro" id="IPR050428">
    <property type="entry name" value="TCS_sensor_his_kinase"/>
</dbReference>
<evidence type="ECO:0000256" key="3">
    <source>
        <dbReference type="ARBA" id="ARBA00012438"/>
    </source>
</evidence>
<reference evidence="14 15" key="1">
    <citation type="submission" date="2016-06" db="EMBL/GenBank/DDBJ databases">
        <authorList>
            <person name="Kjaerup R.B."/>
            <person name="Dalgaard T.S."/>
            <person name="Juul-Madsen H.R."/>
        </authorList>
    </citation>
    <scope>NUCLEOTIDE SEQUENCE [LARGE SCALE GENOMIC DNA]</scope>
    <source>
        <strain evidence="14">3</strain>
    </source>
</reference>
<dbReference type="RefSeq" id="WP_245754654.1">
    <property type="nucleotide sequence ID" value="NZ_FLQX01000145.1"/>
</dbReference>
<dbReference type="SUPFAM" id="SSF55874">
    <property type="entry name" value="ATPase domain of HSP90 chaperone/DNA topoisomerase II/histidine kinase"/>
    <property type="match status" value="1"/>
</dbReference>
<evidence type="ECO:0000256" key="9">
    <source>
        <dbReference type="ARBA" id="ARBA00023012"/>
    </source>
</evidence>
<dbReference type="InterPro" id="IPR036097">
    <property type="entry name" value="HisK_dim/P_sf"/>
</dbReference>
<evidence type="ECO:0000313" key="14">
    <source>
        <dbReference type="EMBL" id="SBT09000.1"/>
    </source>
</evidence>
<keyword evidence="5" id="KW-0808">Transferase</keyword>
<evidence type="ECO:0000256" key="6">
    <source>
        <dbReference type="ARBA" id="ARBA00022692"/>
    </source>
</evidence>
<dbReference type="SMART" id="SM00387">
    <property type="entry name" value="HATPase_c"/>
    <property type="match status" value="1"/>
</dbReference>
<dbReference type="SMART" id="SM00304">
    <property type="entry name" value="HAMP"/>
    <property type="match status" value="1"/>
</dbReference>
<evidence type="ECO:0000256" key="7">
    <source>
        <dbReference type="ARBA" id="ARBA00022777"/>
    </source>
</evidence>
<gene>
    <name evidence="14" type="ORF">ACCAA_660054</name>
</gene>
<dbReference type="Gene3D" id="3.30.565.10">
    <property type="entry name" value="Histidine kinase-like ATPase, C-terminal domain"/>
    <property type="match status" value="1"/>
</dbReference>
<evidence type="ECO:0000256" key="4">
    <source>
        <dbReference type="ARBA" id="ARBA00022553"/>
    </source>
</evidence>
<dbReference type="Proteomes" id="UP000199169">
    <property type="component" value="Unassembled WGS sequence"/>
</dbReference>
<dbReference type="PROSITE" id="PS50885">
    <property type="entry name" value="HAMP"/>
    <property type="match status" value="1"/>
</dbReference>
<sequence length="497" mass="55672">MRNRPKRESPDDQRSLFGEILDWMLAPLLFLWPISIAFTHYFANSVVGFPYDQSLREHVATISRQVSFANGHPQLALPGMAQVFLRSDEIDNVYFHLIDRDGTLIAGDRELPAPKRPDEFLKNDHGDIRFRDDEYRGQALRVAYLYLFDVDAPADRWVLIEVGETTEKRSQLANKIIASVILPQFVIIPLAVVLVWFGLTQGLRPLTRLRDRIQARREADLSPIALRRVPEELRPLTEAFNSMLGRMQLNVDAQRRFIADAAHQMRTPLTGLKTQAQWAMRESDPAELRHALRQILIGVDRASHLVDQLLVLARAEASGLAQQSLVPLDLDQLLREIVETWVVQALDKQIDLGYEPAGAVLIRGSAFLLREMINNLLDNALRYTPAGGRVTARVVAQGDFALLEIEDSGPGISDEESHKVFDRFYRGEGTDGEGSGLGLAIVREIAELHEAAASLRPNSRDAKGDQPPGCIARIVFTVDRPQPPRVSIPEAVQTGFA</sequence>
<feature type="domain" description="HAMP" evidence="13">
    <location>
        <begin position="200"/>
        <end position="252"/>
    </location>
</feature>
<dbReference type="CDD" id="cd00082">
    <property type="entry name" value="HisKA"/>
    <property type="match status" value="1"/>
</dbReference>
<keyword evidence="10 11" id="KW-0472">Membrane</keyword>
<dbReference type="PANTHER" id="PTHR45436:SF1">
    <property type="entry name" value="SENSOR PROTEIN QSEC"/>
    <property type="match status" value="1"/>
</dbReference>
<dbReference type="Pfam" id="PF08521">
    <property type="entry name" value="2CSK_N"/>
    <property type="match status" value="1"/>
</dbReference>
<evidence type="ECO:0000256" key="8">
    <source>
        <dbReference type="ARBA" id="ARBA00022989"/>
    </source>
</evidence>
<feature type="transmembrane region" description="Helical" evidence="11">
    <location>
        <begin position="176"/>
        <end position="199"/>
    </location>
</feature>
<feature type="domain" description="Histidine kinase" evidence="12">
    <location>
        <begin position="260"/>
        <end position="480"/>
    </location>
</feature>
<keyword evidence="7 14" id="KW-0418">Kinase</keyword>
<evidence type="ECO:0000256" key="10">
    <source>
        <dbReference type="ARBA" id="ARBA00023136"/>
    </source>
</evidence>
<keyword evidence="8 11" id="KW-1133">Transmembrane helix</keyword>
<dbReference type="InterPro" id="IPR004358">
    <property type="entry name" value="Sig_transdc_His_kin-like_C"/>
</dbReference>
<keyword evidence="15" id="KW-1185">Reference proteome</keyword>
<organism evidence="14 15">
    <name type="scientific">Candidatus Accumulibacter aalborgensis</name>
    <dbReference type="NCBI Taxonomy" id="1860102"/>
    <lineage>
        <taxon>Bacteria</taxon>
        <taxon>Pseudomonadati</taxon>
        <taxon>Pseudomonadota</taxon>
        <taxon>Betaproteobacteria</taxon>
        <taxon>Candidatus Accumulibacter</taxon>
    </lineage>
</organism>
<proteinExistence type="predicted"/>
<dbReference type="SUPFAM" id="SSF47384">
    <property type="entry name" value="Homodimeric domain of signal transducing histidine kinase"/>
    <property type="match status" value="1"/>
</dbReference>
<protein>
    <recommendedName>
        <fullName evidence="3">histidine kinase</fullName>
        <ecNumber evidence="3">2.7.13.3</ecNumber>
    </recommendedName>
</protein>
<dbReference type="PROSITE" id="PS50109">
    <property type="entry name" value="HIS_KIN"/>
    <property type="match status" value="1"/>
</dbReference>
<evidence type="ECO:0000259" key="12">
    <source>
        <dbReference type="PROSITE" id="PS50109"/>
    </source>
</evidence>
<evidence type="ECO:0000256" key="1">
    <source>
        <dbReference type="ARBA" id="ARBA00000085"/>
    </source>
</evidence>
<dbReference type="InterPro" id="IPR036890">
    <property type="entry name" value="HATPase_C_sf"/>
</dbReference>
<evidence type="ECO:0000256" key="2">
    <source>
        <dbReference type="ARBA" id="ARBA00004370"/>
    </source>
</evidence>
<feature type="transmembrane region" description="Helical" evidence="11">
    <location>
        <begin position="20"/>
        <end position="43"/>
    </location>
</feature>
<dbReference type="AlphaFoldDB" id="A0A1A8XVE2"/>
<name>A0A1A8XVE2_9PROT</name>
<comment type="catalytic activity">
    <reaction evidence="1">
        <text>ATP + protein L-histidine = ADP + protein N-phospho-L-histidine.</text>
        <dbReference type="EC" id="2.7.13.3"/>
    </reaction>
</comment>
<dbReference type="Gene3D" id="1.10.287.130">
    <property type="match status" value="1"/>
</dbReference>